<reference evidence="12 13" key="1">
    <citation type="submission" date="2019-01" db="EMBL/GenBank/DDBJ databases">
        <title>Zoogloea oleivorans genome sequencing and assembly.</title>
        <authorList>
            <person name="Tancsics A."/>
            <person name="Farkas M."/>
            <person name="Kriszt B."/>
            <person name="Maroti G."/>
            <person name="Horvath B."/>
        </authorList>
    </citation>
    <scope>NUCLEOTIDE SEQUENCE [LARGE SCALE GENOMIC DNA]</scope>
    <source>
        <strain evidence="12 13">Buc</strain>
    </source>
</reference>
<dbReference type="OrthoDB" id="9798864at2"/>
<dbReference type="Pfam" id="PF02167">
    <property type="entry name" value="Cytochrom_C1"/>
    <property type="match status" value="2"/>
</dbReference>
<gene>
    <name evidence="12" type="ORF">ETQ85_12340</name>
</gene>
<evidence type="ECO:0000313" key="13">
    <source>
        <dbReference type="Proteomes" id="UP000389128"/>
    </source>
</evidence>
<dbReference type="GO" id="GO:0009055">
    <property type="term" value="F:electron transfer activity"/>
    <property type="evidence" value="ECO:0007669"/>
    <property type="project" value="InterPro"/>
</dbReference>
<keyword evidence="3 9" id="KW-0812">Transmembrane</keyword>
<feature type="signal peptide" evidence="10">
    <location>
        <begin position="1"/>
        <end position="22"/>
    </location>
</feature>
<comment type="subcellular location">
    <subcellularLocation>
        <location evidence="1">Membrane</location>
    </subcellularLocation>
</comment>
<dbReference type="GO" id="GO:0020037">
    <property type="term" value="F:heme binding"/>
    <property type="evidence" value="ECO:0007669"/>
    <property type="project" value="InterPro"/>
</dbReference>
<dbReference type="EMBL" id="SDKK01000010">
    <property type="protein sequence ID" value="TYC56633.1"/>
    <property type="molecule type" value="Genomic_DNA"/>
</dbReference>
<sequence>MRMKAMKKFLTALLFAPLLAVASGAEVHLDKAPVSTDPAALQNGAKLFVNYCLNCHGASYMRYNRLEQIGLSEQMIRDNLMFTADKIGEPMRIAMQRDEAKQWFGAAPPDLTVIARSRASEVGSGADWLYTYLRGFYRDDTRPTGWNNVIFENVGMPHVLYELQGEQRGKVVEHEDSHGNKTKTIQVEPGKPGKMSAEEYDKATADLVSYLVWMGEPMAGARKTIGTFVIAFLGLLFVLSYLLKKNYWRDIH</sequence>
<keyword evidence="5 9" id="KW-1133">Transmembrane helix</keyword>
<dbReference type="Gene3D" id="1.10.760.10">
    <property type="entry name" value="Cytochrome c-like domain"/>
    <property type="match status" value="1"/>
</dbReference>
<evidence type="ECO:0000256" key="1">
    <source>
        <dbReference type="ARBA" id="ARBA00004370"/>
    </source>
</evidence>
<evidence type="ECO:0000259" key="11">
    <source>
        <dbReference type="PROSITE" id="PS51007"/>
    </source>
</evidence>
<evidence type="ECO:0000313" key="12">
    <source>
        <dbReference type="EMBL" id="TYC56633.1"/>
    </source>
</evidence>
<keyword evidence="2 8" id="KW-0349">Heme</keyword>
<dbReference type="PRINTS" id="PR00603">
    <property type="entry name" value="CYTOCHROMEC1"/>
</dbReference>
<protein>
    <submittedName>
        <fullName evidence="12">Cytochrome c1</fullName>
    </submittedName>
</protein>
<feature type="binding site" description="covalent" evidence="8">
    <location>
        <position position="55"/>
    </location>
    <ligand>
        <name>heme c</name>
        <dbReference type="ChEBI" id="CHEBI:61717"/>
    </ligand>
</feature>
<keyword evidence="10" id="KW-0732">Signal</keyword>
<keyword evidence="13" id="KW-1185">Reference proteome</keyword>
<dbReference type="InterPro" id="IPR036909">
    <property type="entry name" value="Cyt_c-like_dom_sf"/>
</dbReference>
<dbReference type="Proteomes" id="UP000389128">
    <property type="component" value="Unassembled WGS sequence"/>
</dbReference>
<dbReference type="PANTHER" id="PTHR10266">
    <property type="entry name" value="CYTOCHROME C1"/>
    <property type="match status" value="1"/>
</dbReference>
<organism evidence="12 13">
    <name type="scientific">Zoogloea oleivorans</name>
    <dbReference type="NCBI Taxonomy" id="1552750"/>
    <lineage>
        <taxon>Bacteria</taxon>
        <taxon>Pseudomonadati</taxon>
        <taxon>Pseudomonadota</taxon>
        <taxon>Betaproteobacteria</taxon>
        <taxon>Rhodocyclales</taxon>
        <taxon>Zoogloeaceae</taxon>
        <taxon>Zoogloea</taxon>
    </lineage>
</organism>
<dbReference type="Gene3D" id="1.20.5.100">
    <property type="entry name" value="Cytochrome c1, transmembrane anchor, C-terminal"/>
    <property type="match status" value="1"/>
</dbReference>
<evidence type="ECO:0000256" key="7">
    <source>
        <dbReference type="ARBA" id="ARBA00023136"/>
    </source>
</evidence>
<evidence type="ECO:0000256" key="5">
    <source>
        <dbReference type="ARBA" id="ARBA00022989"/>
    </source>
</evidence>
<dbReference type="InterPro" id="IPR002326">
    <property type="entry name" value="Cyt_c1"/>
</dbReference>
<evidence type="ECO:0000256" key="4">
    <source>
        <dbReference type="ARBA" id="ARBA00022723"/>
    </source>
</evidence>
<dbReference type="PROSITE" id="PS51007">
    <property type="entry name" value="CYTC"/>
    <property type="match status" value="1"/>
</dbReference>
<evidence type="ECO:0000256" key="10">
    <source>
        <dbReference type="SAM" id="SignalP"/>
    </source>
</evidence>
<name>A0A6C2CSK7_9RHOO</name>
<proteinExistence type="predicted"/>
<dbReference type="InterPro" id="IPR009056">
    <property type="entry name" value="Cyt_c-like_dom"/>
</dbReference>
<comment type="cofactor">
    <cofactor evidence="8">
        <name>heme c</name>
        <dbReference type="ChEBI" id="CHEBI:61717"/>
    </cofactor>
    <text evidence="8">Binds 1 heme c group covalently per subunit.</text>
</comment>
<evidence type="ECO:0000256" key="6">
    <source>
        <dbReference type="ARBA" id="ARBA00023004"/>
    </source>
</evidence>
<feature type="binding site" description="covalent" evidence="8">
    <location>
        <position position="56"/>
    </location>
    <ligand>
        <name>heme c</name>
        <dbReference type="ChEBI" id="CHEBI:61717"/>
    </ligand>
</feature>
<dbReference type="PANTHER" id="PTHR10266:SF3">
    <property type="entry name" value="CYTOCHROME C1, HEME PROTEIN, MITOCHONDRIAL"/>
    <property type="match status" value="1"/>
</dbReference>
<evidence type="ECO:0000256" key="9">
    <source>
        <dbReference type="SAM" id="Phobius"/>
    </source>
</evidence>
<accession>A0A6C2CSK7</accession>
<dbReference type="GO" id="GO:0046872">
    <property type="term" value="F:metal ion binding"/>
    <property type="evidence" value="ECO:0007669"/>
    <property type="project" value="UniProtKB-KW"/>
</dbReference>
<evidence type="ECO:0000256" key="8">
    <source>
        <dbReference type="PIRSR" id="PIRSR602326-1"/>
    </source>
</evidence>
<dbReference type="SUPFAM" id="SSF46626">
    <property type="entry name" value="Cytochrome c"/>
    <property type="match status" value="1"/>
</dbReference>
<feature type="domain" description="Cytochrome c" evidence="11">
    <location>
        <begin position="39"/>
        <end position="215"/>
    </location>
</feature>
<feature type="chain" id="PRO_5025509508" evidence="10">
    <location>
        <begin position="23"/>
        <end position="252"/>
    </location>
</feature>
<keyword evidence="6 8" id="KW-0408">Iron</keyword>
<feature type="binding site" description="covalent" evidence="8">
    <location>
        <position position="52"/>
    </location>
    <ligand>
        <name>heme c</name>
        <dbReference type="ChEBI" id="CHEBI:61717"/>
    </ligand>
</feature>
<dbReference type="GO" id="GO:0016020">
    <property type="term" value="C:membrane"/>
    <property type="evidence" value="ECO:0007669"/>
    <property type="project" value="UniProtKB-SubCell"/>
</dbReference>
<comment type="caution">
    <text evidence="12">The sequence shown here is derived from an EMBL/GenBank/DDBJ whole genome shotgun (WGS) entry which is preliminary data.</text>
</comment>
<dbReference type="AlphaFoldDB" id="A0A6C2CSK7"/>
<feature type="transmembrane region" description="Helical" evidence="9">
    <location>
        <begin position="225"/>
        <end position="243"/>
    </location>
</feature>
<keyword evidence="4 8" id="KW-0479">Metal-binding</keyword>
<evidence type="ECO:0000256" key="2">
    <source>
        <dbReference type="ARBA" id="ARBA00022617"/>
    </source>
</evidence>
<keyword evidence="7 9" id="KW-0472">Membrane</keyword>
<evidence type="ECO:0000256" key="3">
    <source>
        <dbReference type="ARBA" id="ARBA00022692"/>
    </source>
</evidence>